<dbReference type="PANTHER" id="PTHR10730:SF53">
    <property type="entry name" value="GLYCOSYLTRANSFERASE 25 FAMILY MEMBER"/>
    <property type="match status" value="1"/>
</dbReference>
<reference evidence="7 8" key="1">
    <citation type="journal article" date="2016" name="Sci. Rep.">
        <title>Insights into Adaptations to a Near-Obligate Nematode Endoparasitic Lifestyle from the Finished Genome of Drechmeria coniospora.</title>
        <authorList>
            <person name="Zhang L."/>
            <person name="Zhou Z."/>
            <person name="Guo Q."/>
            <person name="Fokkens L."/>
            <person name="Miskei M."/>
            <person name="Pocsi I."/>
            <person name="Zhang W."/>
            <person name="Chen M."/>
            <person name="Wang L."/>
            <person name="Sun Y."/>
            <person name="Donzelli B.G."/>
            <person name="Gibson D.M."/>
            <person name="Nelson D.R."/>
            <person name="Luo J.G."/>
            <person name="Rep M."/>
            <person name="Liu H."/>
            <person name="Yang S."/>
            <person name="Wang J."/>
            <person name="Krasnoff S.B."/>
            <person name="Xu Y."/>
            <person name="Molnar I."/>
            <person name="Lin M."/>
        </authorList>
    </citation>
    <scope>NUCLEOTIDE SEQUENCE [LARGE SCALE GENOMIC DNA]</scope>
    <source>
        <strain evidence="7 8">ARSEF 6962</strain>
    </source>
</reference>
<dbReference type="PANTHER" id="PTHR10730">
    <property type="entry name" value="PROCOLLAGEN-LYSINE,2-OXOGLUTARATE 5-DIOXYGENASE/GLYCOSYLTRANSFERASE 25 FAMILY MEMBER"/>
    <property type="match status" value="1"/>
</dbReference>
<name>A0A151GD79_DRECN</name>
<accession>A0A151GD79</accession>
<evidence type="ECO:0000259" key="6">
    <source>
        <dbReference type="Pfam" id="PF01755"/>
    </source>
</evidence>
<keyword evidence="8" id="KW-1185">Reference proteome</keyword>
<feature type="transmembrane region" description="Helical" evidence="5">
    <location>
        <begin position="12"/>
        <end position="28"/>
    </location>
</feature>
<keyword evidence="3" id="KW-0808">Transferase</keyword>
<evidence type="ECO:0000256" key="2">
    <source>
        <dbReference type="ARBA" id="ARBA00022676"/>
    </source>
</evidence>
<evidence type="ECO:0000313" key="7">
    <source>
        <dbReference type="EMBL" id="KYK55025.1"/>
    </source>
</evidence>
<dbReference type="GeneID" id="63719629"/>
<keyword evidence="2" id="KW-0328">Glycosyltransferase</keyword>
<evidence type="ECO:0000256" key="4">
    <source>
        <dbReference type="SAM" id="MobiDB-lite"/>
    </source>
</evidence>
<dbReference type="InParanoid" id="A0A151GD79"/>
<protein>
    <recommendedName>
        <fullName evidence="6">Glycosyl transferase family 25 domain-containing protein</fullName>
    </recommendedName>
</protein>
<gene>
    <name evidence="7" type="ORF">DCS_06986</name>
</gene>
<keyword evidence="5" id="KW-1133">Transmembrane helix</keyword>
<dbReference type="Proteomes" id="UP000076580">
    <property type="component" value="Chromosome 03"/>
</dbReference>
<evidence type="ECO:0000313" key="8">
    <source>
        <dbReference type="Proteomes" id="UP000076580"/>
    </source>
</evidence>
<dbReference type="InterPro" id="IPR002654">
    <property type="entry name" value="Glyco_trans_25"/>
</dbReference>
<sequence>MLRIAGASKHVLVVFTVFTTCFVLFLLGRHDGNLVSPSPRLSRVARLATGRKGGRGLLDSVHNSTLGFEKVFVVGLPSRSDRRDGMALTAALSDVQIEFMDGVLGSNVNIKAVPKHKTLDHIKDAELGSWRGHINAIREVVMRNLSSVLILEDDVDWDIRLKDQLHDLALSTNALLQPLRGFPDRHADATYPKRRQDESPPPEDIPFEDLPVTIPPKSSPYGDNWDVLWIGHCGMIFPREKNDIPKGRVIHRDDVTVAPKRNLWLLTEPFTLKEKYPPHTRAVHHAEEGVCTLAYAISQAGARKILHELALKPPTAAFDILLRFFCDGTDGRAMHNCLGVTPGLFHHYRPAGKALDVSDIRDHDGDFREDAGSDIVRWSVRLNTPELLDGGTSFADQYPD</sequence>
<keyword evidence="5" id="KW-0472">Membrane</keyword>
<comment type="caution">
    <text evidence="7">The sequence shown here is derived from an EMBL/GenBank/DDBJ whole genome shotgun (WGS) entry which is preliminary data.</text>
</comment>
<organism evidence="7 8">
    <name type="scientific">Drechmeria coniospora</name>
    <name type="common">Nematophagous fungus</name>
    <name type="synonym">Meria coniospora</name>
    <dbReference type="NCBI Taxonomy" id="98403"/>
    <lineage>
        <taxon>Eukaryota</taxon>
        <taxon>Fungi</taxon>
        <taxon>Dikarya</taxon>
        <taxon>Ascomycota</taxon>
        <taxon>Pezizomycotina</taxon>
        <taxon>Sordariomycetes</taxon>
        <taxon>Hypocreomycetidae</taxon>
        <taxon>Hypocreales</taxon>
        <taxon>Ophiocordycipitaceae</taxon>
        <taxon>Drechmeria</taxon>
    </lineage>
</organism>
<dbReference type="RefSeq" id="XP_040654377.1">
    <property type="nucleotide sequence ID" value="XM_040804273.1"/>
</dbReference>
<evidence type="ECO:0000256" key="5">
    <source>
        <dbReference type="SAM" id="Phobius"/>
    </source>
</evidence>
<keyword evidence="5" id="KW-0812">Transmembrane</keyword>
<evidence type="ECO:0000256" key="1">
    <source>
        <dbReference type="ARBA" id="ARBA00006721"/>
    </source>
</evidence>
<dbReference type="InterPro" id="IPR050757">
    <property type="entry name" value="Collagen_mod_GT25"/>
</dbReference>
<dbReference type="CDD" id="cd06532">
    <property type="entry name" value="Glyco_transf_25"/>
    <property type="match status" value="1"/>
</dbReference>
<dbReference type="AlphaFoldDB" id="A0A151GD79"/>
<proteinExistence type="inferred from homology"/>
<feature type="domain" description="Glycosyl transferase family 25" evidence="6">
    <location>
        <begin position="69"/>
        <end position="172"/>
    </location>
</feature>
<evidence type="ECO:0000256" key="3">
    <source>
        <dbReference type="ARBA" id="ARBA00022679"/>
    </source>
</evidence>
<feature type="region of interest" description="Disordered" evidence="4">
    <location>
        <begin position="186"/>
        <end position="209"/>
    </location>
</feature>
<dbReference type="EMBL" id="LAYC01000003">
    <property type="protein sequence ID" value="KYK55025.1"/>
    <property type="molecule type" value="Genomic_DNA"/>
</dbReference>
<dbReference type="OrthoDB" id="47375at2759"/>
<comment type="similarity">
    <text evidence="1">Belongs to the glycosyltransferase 25 family.</text>
</comment>
<dbReference type="GO" id="GO:0016740">
    <property type="term" value="F:transferase activity"/>
    <property type="evidence" value="ECO:0007669"/>
    <property type="project" value="UniProtKB-KW"/>
</dbReference>
<dbReference type="Pfam" id="PF01755">
    <property type="entry name" value="Glyco_transf_25"/>
    <property type="match status" value="1"/>
</dbReference>